<proteinExistence type="predicted"/>
<evidence type="ECO:0000313" key="6">
    <source>
        <dbReference type="EMBL" id="TDQ78577.1"/>
    </source>
</evidence>
<dbReference type="InterPro" id="IPR050109">
    <property type="entry name" value="HTH-type_TetR-like_transc_reg"/>
</dbReference>
<evidence type="ECO:0000256" key="4">
    <source>
        <dbReference type="PROSITE-ProRule" id="PRU00335"/>
    </source>
</evidence>
<accession>A0A4R6WKG4</accession>
<evidence type="ECO:0000259" key="5">
    <source>
        <dbReference type="PROSITE" id="PS50977"/>
    </source>
</evidence>
<keyword evidence="7" id="KW-1185">Reference proteome</keyword>
<feature type="domain" description="HTH tetR-type" evidence="5">
    <location>
        <begin position="13"/>
        <end position="73"/>
    </location>
</feature>
<evidence type="ECO:0000313" key="7">
    <source>
        <dbReference type="Proteomes" id="UP000295783"/>
    </source>
</evidence>
<reference evidence="6 7" key="1">
    <citation type="submission" date="2019-03" db="EMBL/GenBank/DDBJ databases">
        <title>Genomic Encyclopedia of Type Strains, Phase III (KMG-III): the genomes of soil and plant-associated and newly described type strains.</title>
        <authorList>
            <person name="Whitman W."/>
        </authorList>
    </citation>
    <scope>NUCLEOTIDE SEQUENCE [LARGE SCALE GENOMIC DNA]</scope>
    <source>
        <strain evidence="6 7">CGMCC 1.7660</strain>
    </source>
</reference>
<evidence type="ECO:0000256" key="1">
    <source>
        <dbReference type="ARBA" id="ARBA00023015"/>
    </source>
</evidence>
<dbReference type="Gene3D" id="1.10.357.10">
    <property type="entry name" value="Tetracycline Repressor, domain 2"/>
    <property type="match status" value="1"/>
</dbReference>
<dbReference type="PANTHER" id="PTHR30055:SF234">
    <property type="entry name" value="HTH-TYPE TRANSCRIPTIONAL REGULATOR BETI"/>
    <property type="match status" value="1"/>
</dbReference>
<dbReference type="GO" id="GO:0000976">
    <property type="term" value="F:transcription cis-regulatory region binding"/>
    <property type="evidence" value="ECO:0007669"/>
    <property type="project" value="TreeGrafter"/>
</dbReference>
<dbReference type="PANTHER" id="PTHR30055">
    <property type="entry name" value="HTH-TYPE TRANSCRIPTIONAL REGULATOR RUTR"/>
    <property type="match status" value="1"/>
</dbReference>
<dbReference type="EMBL" id="SNYW01000013">
    <property type="protein sequence ID" value="TDQ78577.1"/>
    <property type="molecule type" value="Genomic_DNA"/>
</dbReference>
<dbReference type="Pfam" id="PF21351">
    <property type="entry name" value="TetR_C_41"/>
    <property type="match status" value="1"/>
</dbReference>
<dbReference type="InterPro" id="IPR001647">
    <property type="entry name" value="HTH_TetR"/>
</dbReference>
<dbReference type="RefSeq" id="WP_166645264.1">
    <property type="nucleotide sequence ID" value="NZ_SNYW01000013.1"/>
</dbReference>
<dbReference type="PRINTS" id="PR00455">
    <property type="entry name" value="HTHTETR"/>
</dbReference>
<keyword evidence="1" id="KW-0805">Transcription regulation</keyword>
<keyword evidence="2 4" id="KW-0238">DNA-binding</keyword>
<name>A0A4R6WKG4_9PROT</name>
<dbReference type="AlphaFoldDB" id="A0A4R6WKG4"/>
<dbReference type="Pfam" id="PF00440">
    <property type="entry name" value="TetR_N"/>
    <property type="match status" value="1"/>
</dbReference>
<evidence type="ECO:0000256" key="3">
    <source>
        <dbReference type="ARBA" id="ARBA00023163"/>
    </source>
</evidence>
<sequence>MQERQGSKAARAAATRETLLAVARQHFGAAGYAATGTEAIVAEAGVTRGALYFHFKDKRDLFRALVETVSAEIAQAILARATGRPWEALRAGCAAYLETCANPSIRQIYLLDAPAVLGWREWREIDGRHNMVLLREGLVAALGHVEAPAAIEALTLLLSGAMNEAALAIADAPDAVAVRGQVLAGLQKLLDGLRRITP</sequence>
<gene>
    <name evidence="6" type="ORF">A8950_3633</name>
</gene>
<comment type="caution">
    <text evidence="6">The sequence shown here is derived from an EMBL/GenBank/DDBJ whole genome shotgun (WGS) entry which is preliminary data.</text>
</comment>
<protein>
    <submittedName>
        <fullName evidence="6">TetR family transcriptional regulator</fullName>
    </submittedName>
</protein>
<dbReference type="InterPro" id="IPR049484">
    <property type="entry name" value="Rv0078-like_C"/>
</dbReference>
<dbReference type="PROSITE" id="PS50977">
    <property type="entry name" value="HTH_TETR_2"/>
    <property type="match status" value="1"/>
</dbReference>
<dbReference type="InterPro" id="IPR009057">
    <property type="entry name" value="Homeodomain-like_sf"/>
</dbReference>
<keyword evidence="3" id="KW-0804">Transcription</keyword>
<dbReference type="Proteomes" id="UP000295783">
    <property type="component" value="Unassembled WGS sequence"/>
</dbReference>
<feature type="DNA-binding region" description="H-T-H motif" evidence="4">
    <location>
        <begin position="36"/>
        <end position="55"/>
    </location>
</feature>
<dbReference type="SUPFAM" id="SSF46689">
    <property type="entry name" value="Homeodomain-like"/>
    <property type="match status" value="1"/>
</dbReference>
<dbReference type="GO" id="GO:0003700">
    <property type="term" value="F:DNA-binding transcription factor activity"/>
    <property type="evidence" value="ECO:0007669"/>
    <property type="project" value="TreeGrafter"/>
</dbReference>
<evidence type="ECO:0000256" key="2">
    <source>
        <dbReference type="ARBA" id="ARBA00023125"/>
    </source>
</evidence>
<organism evidence="6 7">
    <name type="scientific">Dongia mobilis</name>
    <dbReference type="NCBI Taxonomy" id="578943"/>
    <lineage>
        <taxon>Bacteria</taxon>
        <taxon>Pseudomonadati</taxon>
        <taxon>Pseudomonadota</taxon>
        <taxon>Alphaproteobacteria</taxon>
        <taxon>Rhodospirillales</taxon>
        <taxon>Dongiaceae</taxon>
        <taxon>Dongia</taxon>
    </lineage>
</organism>